<dbReference type="Proteomes" id="UP000556084">
    <property type="component" value="Unassembled WGS sequence"/>
</dbReference>
<dbReference type="EMBL" id="JACHJH010000006">
    <property type="protein sequence ID" value="MBB4895179.1"/>
    <property type="molecule type" value="Genomic_DNA"/>
</dbReference>
<dbReference type="InterPro" id="IPR013901">
    <property type="entry name" value="Anthrone_oxy"/>
</dbReference>
<name>A0A7W7LRL6_9ACTN</name>
<evidence type="ECO:0000256" key="1">
    <source>
        <dbReference type="SAM" id="Phobius"/>
    </source>
</evidence>
<gene>
    <name evidence="2" type="ORF">FHS39_004246</name>
</gene>
<protein>
    <submittedName>
        <fullName evidence="2">Putative membrane protein</fullName>
    </submittedName>
</protein>
<keyword evidence="1" id="KW-0472">Membrane</keyword>
<sequence>MEERAPGVIHLVSVVVLLGSGIVAGVFFAVAVSVLPALAAMSPDRYLHTHQLLGKGYHPAMPLLVNATLLADIALAVLVGPGTARALLIATAVGIVVVEAVSHLCNAPINKEVGRTSAQAPPADWRDPRPRWRRWHMVRTAAALLVLVLNSYAVTLGG</sequence>
<keyword evidence="1" id="KW-0812">Transmembrane</keyword>
<dbReference type="Pfam" id="PF08592">
    <property type="entry name" value="Anthrone_oxy"/>
    <property type="match status" value="1"/>
</dbReference>
<feature type="transmembrane region" description="Helical" evidence="1">
    <location>
        <begin position="12"/>
        <end position="39"/>
    </location>
</feature>
<proteinExistence type="predicted"/>
<keyword evidence="1" id="KW-1133">Transmembrane helix</keyword>
<dbReference type="AlphaFoldDB" id="A0A7W7LRL6"/>
<feature type="transmembrane region" description="Helical" evidence="1">
    <location>
        <begin position="60"/>
        <end position="80"/>
    </location>
</feature>
<comment type="caution">
    <text evidence="2">The sequence shown here is derived from an EMBL/GenBank/DDBJ whole genome shotgun (WGS) entry which is preliminary data.</text>
</comment>
<feature type="transmembrane region" description="Helical" evidence="1">
    <location>
        <begin position="136"/>
        <end position="154"/>
    </location>
</feature>
<accession>A0A7W7LRL6</accession>
<keyword evidence="3" id="KW-1185">Reference proteome</keyword>
<evidence type="ECO:0000313" key="3">
    <source>
        <dbReference type="Proteomes" id="UP000556084"/>
    </source>
</evidence>
<evidence type="ECO:0000313" key="2">
    <source>
        <dbReference type="EMBL" id="MBB4895179.1"/>
    </source>
</evidence>
<organism evidence="2 3">
    <name type="scientific">Streptomyces olivoverticillatus</name>
    <dbReference type="NCBI Taxonomy" id="66427"/>
    <lineage>
        <taxon>Bacteria</taxon>
        <taxon>Bacillati</taxon>
        <taxon>Actinomycetota</taxon>
        <taxon>Actinomycetes</taxon>
        <taxon>Kitasatosporales</taxon>
        <taxon>Streptomycetaceae</taxon>
        <taxon>Streptomyces</taxon>
    </lineage>
</organism>
<reference evidence="2 3" key="1">
    <citation type="submission" date="2020-08" db="EMBL/GenBank/DDBJ databases">
        <title>Genomic Encyclopedia of Type Strains, Phase III (KMG-III): the genomes of soil and plant-associated and newly described type strains.</title>
        <authorList>
            <person name="Whitman W."/>
        </authorList>
    </citation>
    <scope>NUCLEOTIDE SEQUENCE [LARGE SCALE GENOMIC DNA]</scope>
    <source>
        <strain evidence="2 3">CECT 3266</strain>
    </source>
</reference>